<keyword evidence="1" id="KW-1133">Transmembrane helix</keyword>
<protein>
    <submittedName>
        <fullName evidence="3">Leucine-rich repeat-containing protein</fullName>
    </submittedName>
</protein>
<feature type="transmembrane region" description="Helical" evidence="1">
    <location>
        <begin position="488"/>
        <end position="508"/>
    </location>
</feature>
<keyword evidence="4" id="KW-1185">Reference proteome</keyword>
<dbReference type="Proteomes" id="UP001249851">
    <property type="component" value="Unassembled WGS sequence"/>
</dbReference>
<feature type="transmembrane region" description="Helical" evidence="1">
    <location>
        <begin position="169"/>
        <end position="192"/>
    </location>
</feature>
<feature type="domain" description="DUF7630" evidence="2">
    <location>
        <begin position="124"/>
        <end position="166"/>
    </location>
</feature>
<evidence type="ECO:0000256" key="1">
    <source>
        <dbReference type="SAM" id="Phobius"/>
    </source>
</evidence>
<reference evidence="3" key="1">
    <citation type="journal article" date="2023" name="G3 (Bethesda)">
        <title>Whole genome assembly and annotation of the endangered Caribbean coral Acropora cervicornis.</title>
        <authorList>
            <person name="Selwyn J.D."/>
            <person name="Vollmer S.V."/>
        </authorList>
    </citation>
    <scope>NUCLEOTIDE SEQUENCE</scope>
    <source>
        <strain evidence="3">K2</strain>
    </source>
</reference>
<evidence type="ECO:0000259" key="2">
    <source>
        <dbReference type="Pfam" id="PF24633"/>
    </source>
</evidence>
<dbReference type="AlphaFoldDB" id="A0AAD9Q0T5"/>
<dbReference type="Pfam" id="PF24633">
    <property type="entry name" value="DUF7630"/>
    <property type="match status" value="1"/>
</dbReference>
<feature type="transmembrane region" description="Helical" evidence="1">
    <location>
        <begin position="272"/>
        <end position="293"/>
    </location>
</feature>
<dbReference type="PANTHER" id="PTHR11319">
    <property type="entry name" value="G PROTEIN-COUPLED RECEPTOR-RELATED"/>
    <property type="match status" value="1"/>
</dbReference>
<evidence type="ECO:0000313" key="4">
    <source>
        <dbReference type="Proteomes" id="UP001249851"/>
    </source>
</evidence>
<reference evidence="3" key="2">
    <citation type="journal article" date="2023" name="Science">
        <title>Genomic signatures of disease resistance in endangered staghorn corals.</title>
        <authorList>
            <person name="Vollmer S.V."/>
            <person name="Selwyn J.D."/>
            <person name="Despard B.A."/>
            <person name="Roesel C.L."/>
        </authorList>
    </citation>
    <scope>NUCLEOTIDE SEQUENCE</scope>
    <source>
        <strain evidence="3">K2</strain>
    </source>
</reference>
<organism evidence="3 4">
    <name type="scientific">Acropora cervicornis</name>
    <name type="common">Staghorn coral</name>
    <dbReference type="NCBI Taxonomy" id="6130"/>
    <lineage>
        <taxon>Eukaryota</taxon>
        <taxon>Metazoa</taxon>
        <taxon>Cnidaria</taxon>
        <taxon>Anthozoa</taxon>
        <taxon>Hexacorallia</taxon>
        <taxon>Scleractinia</taxon>
        <taxon>Astrocoeniina</taxon>
        <taxon>Acroporidae</taxon>
        <taxon>Acropora</taxon>
    </lineage>
</organism>
<sequence length="550" mass="63061">MGQAECKKCSPGTYVSVDRQPGSTASDCCACPYGTLSNETAGYRACKCLHGFYRMDRFGPCTPCPAHGLVCVNDTAVLAPNYYWKWINKSHKDLYRKFSANIHYFKPDYNVQFSRFPFLLPQPLRCPLAGSCKGGIDSECHERYQGTLCASCKNGFYFRFNSCLKCPSLANSIISSLLVVALFVLVFLMVLWGDSKKAENNRTVADVIMSCFKIVIGFYQVIAGIFSALTRVRWPVTLISMEKYLKLMEGNIFQFAPLSCIHSRLRMDPFSIFLVTLAVNSLVISLIFIYLLLKRRHIKKRRNLTGREKLSAESCLKRSCYRNIFLFLMASYPVTSKIIIQILPLPGACVQQCFTDERSNCISLLKADYSIRCFTTRHKVYWPIGATFALYPVAFPLLILVLLYKFRNSQDDKEVAFGLRVFFENYKKEFWFWEVPEMYRKLILISLINLLESESSSQIAVTMLTVSAFGIAYTFFRPMKEKFEDRLHTFVLWVIFFDVCLGGVYTTFEATHEQKENDSLFVNIIFVVLNSFVLLVALGKTHFKMINCLF</sequence>
<gene>
    <name evidence="3" type="ORF">P5673_026231</name>
</gene>
<feature type="transmembrane region" description="Helical" evidence="1">
    <location>
        <begin position="520"/>
        <end position="538"/>
    </location>
</feature>
<accession>A0AAD9Q0T5</accession>
<evidence type="ECO:0000313" key="3">
    <source>
        <dbReference type="EMBL" id="KAK2552581.1"/>
    </source>
</evidence>
<feature type="transmembrane region" description="Helical" evidence="1">
    <location>
        <begin position="204"/>
        <end position="229"/>
    </location>
</feature>
<keyword evidence="1" id="KW-0472">Membrane</keyword>
<feature type="transmembrane region" description="Helical" evidence="1">
    <location>
        <begin position="459"/>
        <end position="476"/>
    </location>
</feature>
<proteinExistence type="predicted"/>
<dbReference type="EMBL" id="JARQWQ010000085">
    <property type="protein sequence ID" value="KAK2552581.1"/>
    <property type="molecule type" value="Genomic_DNA"/>
</dbReference>
<name>A0AAD9Q0T5_ACRCE</name>
<keyword evidence="1" id="KW-0812">Transmembrane</keyword>
<feature type="transmembrane region" description="Helical" evidence="1">
    <location>
        <begin position="380"/>
        <end position="404"/>
    </location>
</feature>
<dbReference type="InterPro" id="IPR056047">
    <property type="entry name" value="CRMPA-like_DUF7630"/>
</dbReference>
<comment type="caution">
    <text evidence="3">The sequence shown here is derived from an EMBL/GenBank/DDBJ whole genome shotgun (WGS) entry which is preliminary data.</text>
</comment>
<dbReference type="PANTHER" id="PTHR11319:SF35">
    <property type="entry name" value="OUTER MEMBRANE PROTEIN PMPC-RELATED"/>
    <property type="match status" value="1"/>
</dbReference>